<evidence type="ECO:0000313" key="5">
    <source>
        <dbReference type="Proteomes" id="UP000184050"/>
    </source>
</evidence>
<dbReference type="PANTHER" id="PTHR44858">
    <property type="entry name" value="TETRATRICOPEPTIDE REPEAT PROTEIN 6"/>
    <property type="match status" value="1"/>
</dbReference>
<keyword evidence="5" id="KW-1185">Reference proteome</keyword>
<keyword evidence="3" id="KW-0732">Signal</keyword>
<gene>
    <name evidence="4" type="ORF">SAMN05444280_103104</name>
</gene>
<dbReference type="AlphaFoldDB" id="A0A1M6C1F0"/>
<dbReference type="EMBL" id="FQZE01000003">
    <property type="protein sequence ID" value="SHI54830.1"/>
    <property type="molecule type" value="Genomic_DNA"/>
</dbReference>
<feature type="chain" id="PRO_5012364360" evidence="3">
    <location>
        <begin position="18"/>
        <end position="257"/>
    </location>
</feature>
<dbReference type="STRING" id="1168035.SAMN05444280_103104"/>
<dbReference type="SUPFAM" id="SSF48452">
    <property type="entry name" value="TPR-like"/>
    <property type="match status" value="1"/>
</dbReference>
<dbReference type="InterPro" id="IPR011990">
    <property type="entry name" value="TPR-like_helical_dom_sf"/>
</dbReference>
<protein>
    <submittedName>
        <fullName evidence="4">Uncharacterized protein</fullName>
    </submittedName>
</protein>
<evidence type="ECO:0000256" key="2">
    <source>
        <dbReference type="ARBA" id="ARBA00022803"/>
    </source>
</evidence>
<dbReference type="PANTHER" id="PTHR44858:SF1">
    <property type="entry name" value="UDP-N-ACETYLGLUCOSAMINE--PEPTIDE N-ACETYLGLUCOSAMINYLTRANSFERASE SPINDLY-RELATED"/>
    <property type="match status" value="1"/>
</dbReference>
<dbReference type="OrthoDB" id="1523851at2"/>
<accession>A0A1M6C1F0</accession>
<dbReference type="RefSeq" id="WP_073165273.1">
    <property type="nucleotide sequence ID" value="NZ_FQZE01000003.1"/>
</dbReference>
<evidence type="ECO:0000256" key="3">
    <source>
        <dbReference type="SAM" id="SignalP"/>
    </source>
</evidence>
<dbReference type="InterPro" id="IPR050498">
    <property type="entry name" value="Ycf3"/>
</dbReference>
<reference evidence="4 5" key="1">
    <citation type="submission" date="2016-11" db="EMBL/GenBank/DDBJ databases">
        <authorList>
            <person name="Jaros S."/>
            <person name="Januszkiewicz K."/>
            <person name="Wedrychowicz H."/>
        </authorList>
    </citation>
    <scope>NUCLEOTIDE SEQUENCE [LARGE SCALE GENOMIC DNA]</scope>
    <source>
        <strain evidence="4 5">DSM 27063</strain>
    </source>
</reference>
<proteinExistence type="predicted"/>
<keyword evidence="1" id="KW-0677">Repeat</keyword>
<evidence type="ECO:0000313" key="4">
    <source>
        <dbReference type="EMBL" id="SHI54830.1"/>
    </source>
</evidence>
<feature type="signal peptide" evidence="3">
    <location>
        <begin position="1"/>
        <end position="17"/>
    </location>
</feature>
<evidence type="ECO:0000256" key="1">
    <source>
        <dbReference type="ARBA" id="ARBA00022737"/>
    </source>
</evidence>
<dbReference type="Proteomes" id="UP000184050">
    <property type="component" value="Unassembled WGS sequence"/>
</dbReference>
<organism evidence="4 5">
    <name type="scientific">Tangfeifania diversioriginum</name>
    <dbReference type="NCBI Taxonomy" id="1168035"/>
    <lineage>
        <taxon>Bacteria</taxon>
        <taxon>Pseudomonadati</taxon>
        <taxon>Bacteroidota</taxon>
        <taxon>Bacteroidia</taxon>
        <taxon>Marinilabiliales</taxon>
        <taxon>Prolixibacteraceae</taxon>
        <taxon>Tangfeifania</taxon>
    </lineage>
</organism>
<name>A0A1M6C1F0_9BACT</name>
<dbReference type="Gene3D" id="1.25.40.10">
    <property type="entry name" value="Tetratricopeptide repeat domain"/>
    <property type="match status" value="2"/>
</dbReference>
<keyword evidence="2" id="KW-0802">TPR repeat</keyword>
<sequence length="257" mass="29360">MKLLTIFAFLFCGFFNAQEKAGSNPVEGKWVRMTQTGPVALEFRDDGKVEVDFGIDQNTDVVTDYQINGKTISFNDKEGAMCPEPGVYKFENNDYYLSFDLVDDMCNGRIKMTMGFWTKPNFEELLGELSQKIWEKEQPELILKRARIYLALGKSAEAKTDLDVYLQQNPDDARALINRAGTRFPNDMQGVVSDCNKTIELEPGNKNAWFLRGLANWELGFKEKACDDFTRAIDLGFSILRIAEEQRCSEYWNGSKE</sequence>